<dbReference type="AlphaFoldDB" id="A0A0X3PCM1"/>
<evidence type="ECO:0000256" key="1">
    <source>
        <dbReference type="SAM" id="MobiDB-lite"/>
    </source>
</evidence>
<feature type="non-terminal residue" evidence="2">
    <location>
        <position position="1"/>
    </location>
</feature>
<organism evidence="2">
    <name type="scientific">Schistocephalus solidus</name>
    <name type="common">Tapeworm</name>
    <dbReference type="NCBI Taxonomy" id="70667"/>
    <lineage>
        <taxon>Eukaryota</taxon>
        <taxon>Metazoa</taxon>
        <taxon>Spiralia</taxon>
        <taxon>Lophotrochozoa</taxon>
        <taxon>Platyhelminthes</taxon>
        <taxon>Cestoda</taxon>
        <taxon>Eucestoda</taxon>
        <taxon>Diphyllobothriidea</taxon>
        <taxon>Diphyllobothriidae</taxon>
        <taxon>Schistocephalus</taxon>
    </lineage>
</organism>
<sequence length="362" mass="40524">NFHGAPNYSTHASSTLSLIESSKCMLSSLKNSLEDKHRKLSVIKSHIKKFQKATDELSRTRTSLARHLYAVRERISAKSAELVDVNKQLHIVRSERVKELLLAYFPINISNIIDRADTIAGVPLNIDKTNILSGPEPTTSSHVALAHAVVAARTTAKLFDVWLPPTTRRLLCLENVFSGDFALRDNLAHAYLTVARAVQMICTICGLTRLPADKLSWLGLPQDGPREGAVGFRKPLTGLYVLCQAMQKLAFIGKFFDEPYFLELDAYEDMNLFEDTKLVSLSTKRRQYRSVESPCLKGSPETASSHNESDSRRKLPDQVFLSRLESDEDVKSDGAHSTSLDWELVDSDQYTEPSASMIQRRS</sequence>
<gene>
    <name evidence="2" type="ORF">TR151189</name>
</gene>
<feature type="compositionally biased region" description="Basic and acidic residues" evidence="1">
    <location>
        <begin position="307"/>
        <end position="316"/>
    </location>
</feature>
<accession>A0A0X3PCM1</accession>
<name>A0A0X3PCM1_SCHSO</name>
<reference evidence="2" key="1">
    <citation type="submission" date="2016-01" db="EMBL/GenBank/DDBJ databases">
        <title>Reference transcriptome for the parasite Schistocephalus solidus: insights into the molecular evolution of parasitism.</title>
        <authorList>
            <person name="Hebert F.O."/>
            <person name="Grambauer S."/>
            <person name="Barber I."/>
            <person name="Landry C.R."/>
            <person name="Aubin-Horth N."/>
        </authorList>
    </citation>
    <scope>NUCLEOTIDE SEQUENCE</scope>
</reference>
<evidence type="ECO:0000313" key="2">
    <source>
        <dbReference type="EMBL" id="JAP49665.1"/>
    </source>
</evidence>
<dbReference type="EMBL" id="GEEE01013560">
    <property type="protein sequence ID" value="JAP49665.1"/>
    <property type="molecule type" value="Transcribed_RNA"/>
</dbReference>
<proteinExistence type="predicted"/>
<protein>
    <submittedName>
        <fullName evidence="2">Uncharacterized protein</fullName>
    </submittedName>
</protein>
<feature type="region of interest" description="Disordered" evidence="1">
    <location>
        <begin position="292"/>
        <end position="318"/>
    </location>
</feature>